<organism evidence="2 3">
    <name type="scientific">Mycobacterium paraffinicum</name>
    <dbReference type="NCBI Taxonomy" id="53378"/>
    <lineage>
        <taxon>Bacteria</taxon>
        <taxon>Bacillati</taxon>
        <taxon>Actinomycetota</taxon>
        <taxon>Actinomycetes</taxon>
        <taxon>Mycobacteriales</taxon>
        <taxon>Mycobacteriaceae</taxon>
        <taxon>Mycobacterium</taxon>
    </lineage>
</organism>
<dbReference type="Proteomes" id="UP001501417">
    <property type="component" value="Unassembled WGS sequence"/>
</dbReference>
<dbReference type="PANTHER" id="PTHR48079:SF6">
    <property type="entry name" value="NAD(P)-BINDING DOMAIN-CONTAINING PROTEIN-RELATED"/>
    <property type="match status" value="1"/>
</dbReference>
<dbReference type="InterPro" id="IPR036291">
    <property type="entry name" value="NAD(P)-bd_dom_sf"/>
</dbReference>
<evidence type="ECO:0000313" key="3">
    <source>
        <dbReference type="Proteomes" id="UP001501417"/>
    </source>
</evidence>
<name>A0ABP8RBJ4_9MYCO</name>
<dbReference type="InterPro" id="IPR001509">
    <property type="entry name" value="Epimerase_deHydtase"/>
</dbReference>
<dbReference type="EMBL" id="BAABGF010000009">
    <property type="protein sequence ID" value="GAA4534534.1"/>
    <property type="molecule type" value="Genomic_DNA"/>
</dbReference>
<dbReference type="PANTHER" id="PTHR48079">
    <property type="entry name" value="PROTEIN YEEZ"/>
    <property type="match status" value="1"/>
</dbReference>
<dbReference type="RefSeq" id="WP_264046732.1">
    <property type="nucleotide sequence ID" value="NZ_BAABGF010000009.1"/>
</dbReference>
<accession>A0ABP8RBJ4</accession>
<feature type="domain" description="NAD-dependent epimerase/dehydratase" evidence="1">
    <location>
        <begin position="4"/>
        <end position="228"/>
    </location>
</feature>
<comment type="caution">
    <text evidence="2">The sequence shown here is derived from an EMBL/GenBank/DDBJ whole genome shotgun (WGS) entry which is preliminary data.</text>
</comment>
<reference evidence="3" key="1">
    <citation type="journal article" date="2019" name="Int. J. Syst. Evol. Microbiol.">
        <title>The Global Catalogue of Microorganisms (GCM) 10K type strain sequencing project: providing services to taxonomists for standard genome sequencing and annotation.</title>
        <authorList>
            <consortium name="The Broad Institute Genomics Platform"/>
            <consortium name="The Broad Institute Genome Sequencing Center for Infectious Disease"/>
            <person name="Wu L."/>
            <person name="Ma J."/>
        </authorList>
    </citation>
    <scope>NUCLEOTIDE SEQUENCE [LARGE SCALE GENOMIC DNA]</scope>
    <source>
        <strain evidence="3">JCM 17782</strain>
    </source>
</reference>
<proteinExistence type="predicted"/>
<sequence>MRAFVTGGTGFVGSNLVAALVKRGIDVRVLRRSTSSLAALAGVDCETCVGDVLDDFDTLTAAMAGCDWVFHTAAISDYWRYRGQNRLYHTNIVGTRNMLAASLRAGVERFVLTSSLAALGVPEPGHLLTESDSFNLRPRQFPYGYSKHLAESELRLAVAAGLAAVAVNPSVVIGPGDLNGTESAMFVQAARGRLRVAAPGGTNFVAVGDVVAGHIAAAERGRAGEHYILAGENLSFAEAFATVNDIAGRPGPRVVLPAWTIPVAAAAVGAARFVVGPRLPVGGKQMRLSSVGIYADGSRARTELGVPYTPFRTAAQSAYDWYLENHYLPEQPADSRARVRR</sequence>
<protein>
    <submittedName>
        <fullName evidence="2">NAD-dependent epimerase/dehydratase family protein</fullName>
    </submittedName>
</protein>
<dbReference type="InterPro" id="IPR051783">
    <property type="entry name" value="NAD(P)-dependent_oxidoreduct"/>
</dbReference>
<keyword evidence="3" id="KW-1185">Reference proteome</keyword>
<dbReference type="Gene3D" id="3.40.50.720">
    <property type="entry name" value="NAD(P)-binding Rossmann-like Domain"/>
    <property type="match status" value="1"/>
</dbReference>
<evidence type="ECO:0000259" key="1">
    <source>
        <dbReference type="Pfam" id="PF01370"/>
    </source>
</evidence>
<evidence type="ECO:0000313" key="2">
    <source>
        <dbReference type="EMBL" id="GAA4534534.1"/>
    </source>
</evidence>
<gene>
    <name evidence="2" type="ORF">GCM10023161_06770</name>
</gene>
<dbReference type="Pfam" id="PF01370">
    <property type="entry name" value="Epimerase"/>
    <property type="match status" value="1"/>
</dbReference>
<dbReference type="SUPFAM" id="SSF51735">
    <property type="entry name" value="NAD(P)-binding Rossmann-fold domains"/>
    <property type="match status" value="1"/>
</dbReference>